<protein>
    <submittedName>
        <fullName evidence="5">AraC family transcriptional regulator</fullName>
    </submittedName>
</protein>
<dbReference type="Pfam" id="PF12833">
    <property type="entry name" value="HTH_18"/>
    <property type="match status" value="1"/>
</dbReference>
<comment type="caution">
    <text evidence="5">The sequence shown here is derived from an EMBL/GenBank/DDBJ whole genome shotgun (WGS) entry which is preliminary data.</text>
</comment>
<dbReference type="SMART" id="SM00342">
    <property type="entry name" value="HTH_ARAC"/>
    <property type="match status" value="1"/>
</dbReference>
<dbReference type="Proteomes" id="UP000297453">
    <property type="component" value="Unassembled WGS sequence"/>
</dbReference>
<dbReference type="InterPro" id="IPR050204">
    <property type="entry name" value="AraC_XylS_family_regulators"/>
</dbReference>
<evidence type="ECO:0000313" key="6">
    <source>
        <dbReference type="Proteomes" id="UP000297453"/>
    </source>
</evidence>
<dbReference type="OrthoDB" id="183331at2"/>
<dbReference type="Gene3D" id="1.10.10.60">
    <property type="entry name" value="Homeodomain-like"/>
    <property type="match status" value="1"/>
</dbReference>
<dbReference type="GO" id="GO:0003700">
    <property type="term" value="F:DNA-binding transcription factor activity"/>
    <property type="evidence" value="ECO:0007669"/>
    <property type="project" value="InterPro"/>
</dbReference>
<evidence type="ECO:0000259" key="4">
    <source>
        <dbReference type="PROSITE" id="PS01124"/>
    </source>
</evidence>
<organism evidence="5 6">
    <name type="scientific">Leptospira semungkisensis</name>
    <dbReference type="NCBI Taxonomy" id="2484985"/>
    <lineage>
        <taxon>Bacteria</taxon>
        <taxon>Pseudomonadati</taxon>
        <taxon>Spirochaetota</taxon>
        <taxon>Spirochaetia</taxon>
        <taxon>Leptospirales</taxon>
        <taxon>Leptospiraceae</taxon>
        <taxon>Leptospira</taxon>
    </lineage>
</organism>
<dbReference type="RefSeq" id="WP_135588983.1">
    <property type="nucleotide sequence ID" value="NZ_RQEP01000018.1"/>
</dbReference>
<dbReference type="PANTHER" id="PTHR46796">
    <property type="entry name" value="HTH-TYPE TRANSCRIPTIONAL ACTIVATOR RHAS-RELATED"/>
    <property type="match status" value="1"/>
</dbReference>
<name>A0A4R9FQX0_9LEPT</name>
<keyword evidence="1" id="KW-0805">Transcription regulation</keyword>
<accession>A0A4R9FQX0</accession>
<dbReference type="PROSITE" id="PS00041">
    <property type="entry name" value="HTH_ARAC_FAMILY_1"/>
    <property type="match status" value="1"/>
</dbReference>
<dbReference type="PROSITE" id="PS01124">
    <property type="entry name" value="HTH_ARAC_FAMILY_2"/>
    <property type="match status" value="1"/>
</dbReference>
<evidence type="ECO:0000256" key="2">
    <source>
        <dbReference type="ARBA" id="ARBA00023125"/>
    </source>
</evidence>
<keyword evidence="3" id="KW-0804">Transcription</keyword>
<dbReference type="InterPro" id="IPR009057">
    <property type="entry name" value="Homeodomain-like_sf"/>
</dbReference>
<dbReference type="InterPro" id="IPR018060">
    <property type="entry name" value="HTH_AraC"/>
</dbReference>
<evidence type="ECO:0000256" key="1">
    <source>
        <dbReference type="ARBA" id="ARBA00023015"/>
    </source>
</evidence>
<feature type="domain" description="HTH araC/xylS-type" evidence="4">
    <location>
        <begin position="146"/>
        <end position="243"/>
    </location>
</feature>
<evidence type="ECO:0000256" key="3">
    <source>
        <dbReference type="ARBA" id="ARBA00023163"/>
    </source>
</evidence>
<evidence type="ECO:0000313" key="5">
    <source>
        <dbReference type="EMBL" id="TGK00964.1"/>
    </source>
</evidence>
<dbReference type="SUPFAM" id="SSF46689">
    <property type="entry name" value="Homeodomain-like"/>
    <property type="match status" value="2"/>
</dbReference>
<keyword evidence="2" id="KW-0238">DNA-binding</keyword>
<proteinExistence type="predicted"/>
<gene>
    <name evidence="5" type="ORF">EHO59_13675</name>
</gene>
<dbReference type="GO" id="GO:0043565">
    <property type="term" value="F:sequence-specific DNA binding"/>
    <property type="evidence" value="ECO:0007669"/>
    <property type="project" value="InterPro"/>
</dbReference>
<reference evidence="5" key="1">
    <citation type="journal article" date="2019" name="PLoS Negl. Trop. Dis.">
        <title>Revisiting the worldwide diversity of Leptospira species in the environment.</title>
        <authorList>
            <person name="Vincent A.T."/>
            <person name="Schiettekatte O."/>
            <person name="Bourhy P."/>
            <person name="Veyrier F.J."/>
            <person name="Picardeau M."/>
        </authorList>
    </citation>
    <scope>NUCLEOTIDE SEQUENCE [LARGE SCALE GENOMIC DNA]</scope>
    <source>
        <strain evidence="5">SSS9</strain>
    </source>
</reference>
<dbReference type="InterPro" id="IPR018062">
    <property type="entry name" value="HTH_AraC-typ_CS"/>
</dbReference>
<dbReference type="EMBL" id="RQEP01000018">
    <property type="protein sequence ID" value="TGK00964.1"/>
    <property type="molecule type" value="Genomic_DNA"/>
</dbReference>
<keyword evidence="6" id="KW-1185">Reference proteome</keyword>
<sequence length="250" mass="27912">MKIFVWNSRSLLIGKLEQLSFHSERSAYLICSLNSENFRIAAEPNGNWQNCTCALVPQGLQIKIDAKNHLISAMSIETQDVQKILSDSKGPGIQIEPKVLEDPFRKISNLLEETNSDTDRQRKLLAEVDQLIPANFGPIKMDARISAVVDKISENLSENLNIEELANLAGLSSSRLEHLFKEASGISLSEFKTWQRLKAASLAISNGENLTEAALSAGFYDSAHFTNSFKKTYGFAPSLFLNSKTKFYFF</sequence>
<dbReference type="AlphaFoldDB" id="A0A4R9FQX0"/>